<dbReference type="Proteomes" id="UP001162501">
    <property type="component" value="Chromosome 5"/>
</dbReference>
<evidence type="ECO:0000313" key="1">
    <source>
        <dbReference type="EMBL" id="CAN0523485.1"/>
    </source>
</evidence>
<reference evidence="1" key="1">
    <citation type="submission" date="2023-05" db="EMBL/GenBank/DDBJ databases">
        <authorList>
            <consortium name="ELIXIR-Norway"/>
        </authorList>
    </citation>
    <scope>NUCLEOTIDE SEQUENCE</scope>
</reference>
<protein>
    <submittedName>
        <fullName evidence="1">Uncharacterized protein</fullName>
    </submittedName>
</protein>
<dbReference type="EMBL" id="OX596089">
    <property type="protein sequence ID" value="CAN0523485.1"/>
    <property type="molecule type" value="Genomic_DNA"/>
</dbReference>
<evidence type="ECO:0000313" key="2">
    <source>
        <dbReference type="Proteomes" id="UP001162501"/>
    </source>
</evidence>
<organism evidence="1 2">
    <name type="scientific">Rangifer tarandus platyrhynchus</name>
    <name type="common">Svalbard reindeer</name>
    <dbReference type="NCBI Taxonomy" id="3082113"/>
    <lineage>
        <taxon>Eukaryota</taxon>
        <taxon>Metazoa</taxon>
        <taxon>Chordata</taxon>
        <taxon>Craniata</taxon>
        <taxon>Vertebrata</taxon>
        <taxon>Euteleostomi</taxon>
        <taxon>Mammalia</taxon>
        <taxon>Eutheria</taxon>
        <taxon>Laurasiatheria</taxon>
        <taxon>Artiodactyla</taxon>
        <taxon>Ruminantia</taxon>
        <taxon>Pecora</taxon>
        <taxon>Cervidae</taxon>
        <taxon>Odocoileinae</taxon>
        <taxon>Rangifer</taxon>
    </lineage>
</organism>
<gene>
    <name evidence="1" type="ORF">MRATA1EN22A_LOCUS23846</name>
</gene>
<reference evidence="1" key="2">
    <citation type="submission" date="2025-03" db="EMBL/GenBank/DDBJ databases">
        <authorList>
            <consortium name="ELIXIR-Norway"/>
            <consortium name="Elixir Norway"/>
        </authorList>
    </citation>
    <scope>NUCLEOTIDE SEQUENCE</scope>
</reference>
<sequence>MKTGLDGSLGNRDAGPPGRKRGSRLMGLASPPPPTKAVKFHAQSRKSANNAEQPSRASERGKWKLTSHIFFPLRGSQTAERVPEALWES</sequence>
<name>A0AC59ZWL2_RANTA</name>
<proteinExistence type="predicted"/>
<accession>A0AC59ZWL2</accession>